<proteinExistence type="inferred from homology"/>
<evidence type="ECO:0000256" key="3">
    <source>
        <dbReference type="ARBA" id="ARBA00022692"/>
    </source>
</evidence>
<evidence type="ECO:0000259" key="8">
    <source>
        <dbReference type="SMART" id="SM01190"/>
    </source>
</evidence>
<dbReference type="GO" id="GO:0016020">
    <property type="term" value="C:membrane"/>
    <property type="evidence" value="ECO:0007669"/>
    <property type="project" value="UniProtKB-SubCell"/>
</dbReference>
<feature type="transmembrane region" description="Helical" evidence="7">
    <location>
        <begin position="235"/>
        <end position="257"/>
    </location>
</feature>
<dbReference type="Gramene" id="CDF33795">
    <property type="protein sequence ID" value="CDF33795"/>
    <property type="gene ID" value="CHC_T00002405001"/>
</dbReference>
<dbReference type="EMBL" id="HG001658">
    <property type="protein sequence ID" value="CDF33795.1"/>
    <property type="molecule type" value="Genomic_DNA"/>
</dbReference>
<feature type="domain" description="GOLD" evidence="8">
    <location>
        <begin position="55"/>
        <end position="262"/>
    </location>
</feature>
<evidence type="ECO:0000256" key="7">
    <source>
        <dbReference type="SAM" id="Phobius"/>
    </source>
</evidence>
<dbReference type="PANTHER" id="PTHR22811">
    <property type="entry name" value="TRANSMEMBRANE EMP24 DOMAIN-CONTAINING PROTEIN"/>
    <property type="match status" value="1"/>
</dbReference>
<keyword evidence="3 7" id="KW-0812">Transmembrane</keyword>
<organism evidence="9 10">
    <name type="scientific">Chondrus crispus</name>
    <name type="common">Carrageen Irish moss</name>
    <name type="synonym">Polymorpha crispa</name>
    <dbReference type="NCBI Taxonomy" id="2769"/>
    <lineage>
        <taxon>Eukaryota</taxon>
        <taxon>Rhodophyta</taxon>
        <taxon>Florideophyceae</taxon>
        <taxon>Rhodymeniophycidae</taxon>
        <taxon>Gigartinales</taxon>
        <taxon>Gigartinaceae</taxon>
        <taxon>Chondrus</taxon>
    </lineage>
</organism>
<dbReference type="InterPro" id="IPR015720">
    <property type="entry name" value="Emp24-like"/>
</dbReference>
<evidence type="ECO:0000313" key="10">
    <source>
        <dbReference type="Proteomes" id="UP000012073"/>
    </source>
</evidence>
<comment type="subcellular location">
    <subcellularLocation>
        <location evidence="1">Membrane</location>
        <topology evidence="1">Single-pass type I membrane protein</topology>
    </subcellularLocation>
</comment>
<dbReference type="InterPro" id="IPR009038">
    <property type="entry name" value="GOLD_dom"/>
</dbReference>
<evidence type="ECO:0000313" key="9">
    <source>
        <dbReference type="EMBL" id="CDF33795.1"/>
    </source>
</evidence>
<keyword evidence="4" id="KW-0732">Signal</keyword>
<evidence type="ECO:0000256" key="2">
    <source>
        <dbReference type="ARBA" id="ARBA00007104"/>
    </source>
</evidence>
<keyword evidence="6 7" id="KW-0472">Membrane</keyword>
<evidence type="ECO:0000256" key="4">
    <source>
        <dbReference type="ARBA" id="ARBA00022729"/>
    </source>
</evidence>
<feature type="transmembrane region" description="Helical" evidence="7">
    <location>
        <begin position="36"/>
        <end position="56"/>
    </location>
</feature>
<dbReference type="GeneID" id="17321357"/>
<gene>
    <name evidence="9" type="ORF">CHC_T00002405001</name>
</gene>
<keyword evidence="5 7" id="KW-1133">Transmembrane helix</keyword>
<evidence type="ECO:0000256" key="5">
    <source>
        <dbReference type="ARBA" id="ARBA00022989"/>
    </source>
</evidence>
<keyword evidence="10" id="KW-1185">Reference proteome</keyword>
<dbReference type="Pfam" id="PF01105">
    <property type="entry name" value="EMP24_GP25L"/>
    <property type="match status" value="1"/>
</dbReference>
<dbReference type="SMART" id="SM01190">
    <property type="entry name" value="EMP24_GP25L"/>
    <property type="match status" value="1"/>
</dbReference>
<dbReference type="KEGG" id="ccp:CHC_T00002405001"/>
<comment type="similarity">
    <text evidence="2">Belongs to the EMP24/GP25L family.</text>
</comment>
<dbReference type="Proteomes" id="UP000012073">
    <property type="component" value="Unassembled WGS sequence"/>
</dbReference>
<protein>
    <recommendedName>
        <fullName evidence="8">GOLD domain-containing protein</fullName>
    </recommendedName>
</protein>
<dbReference type="STRING" id="2769.R7Q8I7"/>
<dbReference type="RefSeq" id="XP_005713614.1">
    <property type="nucleotide sequence ID" value="XM_005713557.1"/>
</dbReference>
<reference evidence="10" key="1">
    <citation type="journal article" date="2013" name="Proc. Natl. Acad. Sci. U.S.A.">
        <title>Genome structure and metabolic features in the red seaweed Chondrus crispus shed light on evolution of the Archaeplastida.</title>
        <authorList>
            <person name="Collen J."/>
            <person name="Porcel B."/>
            <person name="Carre W."/>
            <person name="Ball S.G."/>
            <person name="Chaparro C."/>
            <person name="Tonon T."/>
            <person name="Barbeyron T."/>
            <person name="Michel G."/>
            <person name="Noel B."/>
            <person name="Valentin K."/>
            <person name="Elias M."/>
            <person name="Artiguenave F."/>
            <person name="Arun A."/>
            <person name="Aury J.M."/>
            <person name="Barbosa-Neto J.F."/>
            <person name="Bothwell J.H."/>
            <person name="Bouget F.Y."/>
            <person name="Brillet L."/>
            <person name="Cabello-Hurtado F."/>
            <person name="Capella-Gutierrez S."/>
            <person name="Charrier B."/>
            <person name="Cladiere L."/>
            <person name="Cock J.M."/>
            <person name="Coelho S.M."/>
            <person name="Colleoni C."/>
            <person name="Czjzek M."/>
            <person name="Da Silva C."/>
            <person name="Delage L."/>
            <person name="Denoeud F."/>
            <person name="Deschamps P."/>
            <person name="Dittami S.M."/>
            <person name="Gabaldon T."/>
            <person name="Gachon C.M."/>
            <person name="Groisillier A."/>
            <person name="Herve C."/>
            <person name="Jabbari K."/>
            <person name="Katinka M."/>
            <person name="Kloareg B."/>
            <person name="Kowalczyk N."/>
            <person name="Labadie K."/>
            <person name="Leblanc C."/>
            <person name="Lopez P.J."/>
            <person name="McLachlan D.H."/>
            <person name="Meslet-Cladiere L."/>
            <person name="Moustafa A."/>
            <person name="Nehr Z."/>
            <person name="Nyvall Collen P."/>
            <person name="Panaud O."/>
            <person name="Partensky F."/>
            <person name="Poulain J."/>
            <person name="Rensing S.A."/>
            <person name="Rousvoal S."/>
            <person name="Samson G."/>
            <person name="Symeonidi A."/>
            <person name="Weissenbach J."/>
            <person name="Zambounis A."/>
            <person name="Wincker P."/>
            <person name="Boyen C."/>
        </authorList>
    </citation>
    <scope>NUCLEOTIDE SEQUENCE [LARGE SCALE GENOMIC DNA]</scope>
    <source>
        <strain evidence="10">cv. Stackhouse</strain>
    </source>
</reference>
<accession>R7Q8I7</accession>
<name>R7Q8I7_CHOCR</name>
<dbReference type="PhylomeDB" id="R7Q8I7"/>
<sequence>MCLAPTPNPLDPLLLSPPSLLHPAIRLSKSMVRPHLSLSNLVIVLLALHVLSARALRFHLEDREKRCFTFSASHSIPIRGSVSVLNGVGEARLALTIRDSTARTVFEAVRGNKDTGSKFSFKVPYGGAAGREDAYGYDEEDFDAPTTFSACLLLTFDDAVHRPGVKRAVQFAIDPQIEGGTTVEDVPANEVGVVAVAKRMQLMERIMTGLAADLIALQQRERRLVARTEATGGRLLILSVVSYIILVAVATLQISHIKTFFKSKKLL</sequence>
<evidence type="ECO:0000256" key="1">
    <source>
        <dbReference type="ARBA" id="ARBA00004479"/>
    </source>
</evidence>
<dbReference type="AlphaFoldDB" id="R7Q8I7"/>
<evidence type="ECO:0000256" key="6">
    <source>
        <dbReference type="ARBA" id="ARBA00023136"/>
    </source>
</evidence>